<dbReference type="GO" id="GO:0005829">
    <property type="term" value="C:cytosol"/>
    <property type="evidence" value="ECO:0007669"/>
    <property type="project" value="TreeGrafter"/>
</dbReference>
<dbReference type="AlphaFoldDB" id="A0A1J5Q832"/>
<evidence type="ECO:0000256" key="1">
    <source>
        <dbReference type="ARBA" id="ARBA00023125"/>
    </source>
</evidence>
<keyword evidence="1" id="KW-0238">DNA-binding</keyword>
<dbReference type="PANTHER" id="PTHR46797:SF1">
    <property type="entry name" value="METHYLPHOSPHONATE SYNTHASE"/>
    <property type="match status" value="1"/>
</dbReference>
<sequence>MTCYCQVMDINDFGSRLRQLRIKAGLSQSDLALGIMSPSHVSLMESGRRTPSQELLEQLAERLDVTTEFLLNGPTSNAVESRRKDLLFAEMALKGGDPVFAESSLKSLIGQLESGESSEFEVRVRHLYARVLEQLGRLDEASHQLRQGIELARTSGLPLEAVEMTITLSTVARDAGDFLQALELVNAAQESFPQELRNSATYARLLSSAIAIYWMRGDSLRAEELSDEALAIFDDKTDPAARAAILWNASLAADANQDLPKALMLAQRAAGLYSESDDRRSEGLLRIATSWLFTRQTPPNAAAAREQLDRAASLLADYGTPLDRAALETEFARIEWLVGNFEESLKYAASALTRFSASNDRLQSADAYLLVARSHISMGNEIESSMNLTAARNILAEMEPSRVNAFSWRELGDIYANLGFKTEALNAYREALHDAGVPASSLALSEANKAESGAELPGFR</sequence>
<dbReference type="SMART" id="SM00530">
    <property type="entry name" value="HTH_XRE"/>
    <property type="match status" value="1"/>
</dbReference>
<reference evidence="3" key="1">
    <citation type="submission" date="2016-10" db="EMBL/GenBank/DDBJ databases">
        <title>Sequence of Gallionella enrichment culture.</title>
        <authorList>
            <person name="Poehlein A."/>
            <person name="Muehling M."/>
            <person name="Daniel R."/>
        </authorList>
    </citation>
    <scope>NUCLEOTIDE SEQUENCE</scope>
</reference>
<dbReference type="Gene3D" id="1.10.260.40">
    <property type="entry name" value="lambda repressor-like DNA-binding domains"/>
    <property type="match status" value="1"/>
</dbReference>
<dbReference type="Pfam" id="PF01381">
    <property type="entry name" value="HTH_3"/>
    <property type="match status" value="1"/>
</dbReference>
<evidence type="ECO:0000313" key="3">
    <source>
        <dbReference type="EMBL" id="OIQ79790.1"/>
    </source>
</evidence>
<dbReference type="PROSITE" id="PS50943">
    <property type="entry name" value="HTH_CROC1"/>
    <property type="match status" value="1"/>
</dbReference>
<dbReference type="SUPFAM" id="SSF48452">
    <property type="entry name" value="TPR-like"/>
    <property type="match status" value="2"/>
</dbReference>
<dbReference type="Pfam" id="PF13181">
    <property type="entry name" value="TPR_8"/>
    <property type="match status" value="1"/>
</dbReference>
<dbReference type="GO" id="GO:0003700">
    <property type="term" value="F:DNA-binding transcription factor activity"/>
    <property type="evidence" value="ECO:0007669"/>
    <property type="project" value="TreeGrafter"/>
</dbReference>
<name>A0A1J5Q832_9ZZZZ</name>
<proteinExistence type="predicted"/>
<comment type="caution">
    <text evidence="3">The sequence shown here is derived from an EMBL/GenBank/DDBJ whole genome shotgun (WGS) entry which is preliminary data.</text>
</comment>
<dbReference type="PANTHER" id="PTHR46797">
    <property type="entry name" value="HTH-TYPE TRANSCRIPTIONAL REGULATOR"/>
    <property type="match status" value="1"/>
</dbReference>
<dbReference type="InterPro" id="IPR019734">
    <property type="entry name" value="TPR_rpt"/>
</dbReference>
<dbReference type="InterPro" id="IPR001387">
    <property type="entry name" value="Cro/C1-type_HTH"/>
</dbReference>
<dbReference type="Gene3D" id="1.25.40.10">
    <property type="entry name" value="Tetratricopeptide repeat domain"/>
    <property type="match status" value="2"/>
</dbReference>
<dbReference type="InterPro" id="IPR011990">
    <property type="entry name" value="TPR-like_helical_dom_sf"/>
</dbReference>
<dbReference type="SUPFAM" id="SSF47413">
    <property type="entry name" value="lambda repressor-like DNA-binding domains"/>
    <property type="match status" value="1"/>
</dbReference>
<protein>
    <submittedName>
        <fullName evidence="3">Helix-turn-helix domain protein</fullName>
    </submittedName>
</protein>
<dbReference type="CDD" id="cd00093">
    <property type="entry name" value="HTH_XRE"/>
    <property type="match status" value="1"/>
</dbReference>
<gene>
    <name evidence="3" type="ORF">GALL_384620</name>
</gene>
<dbReference type="EMBL" id="MLJW01001159">
    <property type="protein sequence ID" value="OIQ79790.1"/>
    <property type="molecule type" value="Genomic_DNA"/>
</dbReference>
<accession>A0A1J5Q832</accession>
<dbReference type="InterPro" id="IPR010982">
    <property type="entry name" value="Lambda_DNA-bd_dom_sf"/>
</dbReference>
<evidence type="ECO:0000259" key="2">
    <source>
        <dbReference type="PROSITE" id="PS50943"/>
    </source>
</evidence>
<organism evidence="3">
    <name type="scientific">mine drainage metagenome</name>
    <dbReference type="NCBI Taxonomy" id="410659"/>
    <lineage>
        <taxon>unclassified sequences</taxon>
        <taxon>metagenomes</taxon>
        <taxon>ecological metagenomes</taxon>
    </lineage>
</organism>
<dbReference type="GO" id="GO:0003677">
    <property type="term" value="F:DNA binding"/>
    <property type="evidence" value="ECO:0007669"/>
    <property type="project" value="UniProtKB-KW"/>
</dbReference>
<dbReference type="InterPro" id="IPR050807">
    <property type="entry name" value="TransReg_Diox_bact_type"/>
</dbReference>
<feature type="domain" description="HTH cro/C1-type" evidence="2">
    <location>
        <begin position="17"/>
        <end position="70"/>
    </location>
</feature>